<organism evidence="1 2">
    <name type="scientific">Methylophilus rhizosphaerae</name>
    <dbReference type="NCBI Taxonomy" id="492660"/>
    <lineage>
        <taxon>Bacteria</taxon>
        <taxon>Pseudomonadati</taxon>
        <taxon>Pseudomonadota</taxon>
        <taxon>Betaproteobacteria</taxon>
        <taxon>Nitrosomonadales</taxon>
        <taxon>Methylophilaceae</taxon>
        <taxon>Methylophilus</taxon>
    </lineage>
</organism>
<keyword evidence="1" id="KW-0645">Protease</keyword>
<dbReference type="Pfam" id="PF13975">
    <property type="entry name" value="gag-asp_proteas"/>
    <property type="match status" value="1"/>
</dbReference>
<dbReference type="GO" id="GO:0006508">
    <property type="term" value="P:proteolysis"/>
    <property type="evidence" value="ECO:0007669"/>
    <property type="project" value="UniProtKB-KW"/>
</dbReference>
<accession>A0A1G9BUG3</accession>
<dbReference type="OrthoDB" id="185963at2"/>
<dbReference type="Gene3D" id="2.40.70.10">
    <property type="entry name" value="Acid Proteases"/>
    <property type="match status" value="1"/>
</dbReference>
<dbReference type="GO" id="GO:0008233">
    <property type="term" value="F:peptidase activity"/>
    <property type="evidence" value="ECO:0007669"/>
    <property type="project" value="UniProtKB-KW"/>
</dbReference>
<sequence>MSMRHATQQVLSHRRNLLYLLAWLALAALVWFLVDRIQHPNTLEQLDQQQVVSLKRGPDGHYSAEALINGERVRVLIDTGATGVAISQHVADRLGLISQDAISTRTANGTAVSYLVRLKTVQLGGIVAHDVAATISPGLEGDALLGMSFLGRMDVRLYRGVMTIRDGESSTTLSSGPIP</sequence>
<keyword evidence="1" id="KW-0378">Hydrolase</keyword>
<dbReference type="RefSeq" id="WP_091471361.1">
    <property type="nucleotide sequence ID" value="NZ_FNFX01000002.1"/>
</dbReference>
<dbReference type="InterPro" id="IPR011969">
    <property type="entry name" value="Clan_AA_Asp_peptidase_C"/>
</dbReference>
<gene>
    <name evidence="1" type="ORF">SAMN05192566_1352</name>
</gene>
<dbReference type="InterPro" id="IPR021109">
    <property type="entry name" value="Peptidase_aspartic_dom_sf"/>
</dbReference>
<keyword evidence="2" id="KW-1185">Reference proteome</keyword>
<protein>
    <submittedName>
        <fullName evidence="1">Aspartyl protease family protein</fullName>
    </submittedName>
</protein>
<dbReference type="NCBIfam" id="TIGR02281">
    <property type="entry name" value="clan_AA_DTGA"/>
    <property type="match status" value="1"/>
</dbReference>
<proteinExistence type="predicted"/>
<name>A0A1G9BUG3_9PROT</name>
<evidence type="ECO:0000313" key="2">
    <source>
        <dbReference type="Proteomes" id="UP000198629"/>
    </source>
</evidence>
<dbReference type="Proteomes" id="UP000198629">
    <property type="component" value="Unassembled WGS sequence"/>
</dbReference>
<evidence type="ECO:0000313" key="1">
    <source>
        <dbReference type="EMBL" id="SDK43077.1"/>
    </source>
</evidence>
<dbReference type="InterPro" id="IPR034122">
    <property type="entry name" value="Retropepsin-like_bacterial"/>
</dbReference>
<dbReference type="CDD" id="cd05483">
    <property type="entry name" value="retropepsin_like_bacteria"/>
    <property type="match status" value="1"/>
</dbReference>
<dbReference type="SUPFAM" id="SSF50630">
    <property type="entry name" value="Acid proteases"/>
    <property type="match status" value="1"/>
</dbReference>
<dbReference type="STRING" id="492660.SAMN05192566_1352"/>
<dbReference type="EMBL" id="FNFX01000002">
    <property type="protein sequence ID" value="SDK43077.1"/>
    <property type="molecule type" value="Genomic_DNA"/>
</dbReference>
<reference evidence="2" key="1">
    <citation type="submission" date="2016-10" db="EMBL/GenBank/DDBJ databases">
        <authorList>
            <person name="Varghese N."/>
            <person name="Submissions S."/>
        </authorList>
    </citation>
    <scope>NUCLEOTIDE SEQUENCE [LARGE SCALE GENOMIC DNA]</scope>
    <source>
        <strain evidence="2">CBMB127</strain>
    </source>
</reference>
<dbReference type="AlphaFoldDB" id="A0A1G9BUG3"/>